<feature type="repeat" description="TPR" evidence="3">
    <location>
        <begin position="313"/>
        <end position="346"/>
    </location>
</feature>
<evidence type="ECO:0000313" key="5">
    <source>
        <dbReference type="Proteomes" id="UP000237056"/>
    </source>
</evidence>
<keyword evidence="5" id="KW-1185">Reference proteome</keyword>
<dbReference type="PANTHER" id="PTHR44943:SF4">
    <property type="entry name" value="TPR REPEAT-CONTAINING PROTEIN MJ0798"/>
    <property type="match status" value="1"/>
</dbReference>
<reference evidence="4 5" key="1">
    <citation type="submission" date="2018-01" db="EMBL/GenBank/DDBJ databases">
        <title>Genomic Encyclopedia of Type Strains, Phase I: the one thousand microbial genomes (KMG-I) project.</title>
        <authorList>
            <person name="Goeker M."/>
        </authorList>
    </citation>
    <scope>NUCLEOTIDE SEQUENCE [LARGE SCALE GENOMIC DNA]</scope>
    <source>
        <strain evidence="4 5">DSM 17960</strain>
    </source>
</reference>
<dbReference type="PANTHER" id="PTHR44943">
    <property type="entry name" value="CELLULOSE SYNTHASE OPERON PROTEIN C"/>
    <property type="match status" value="1"/>
</dbReference>
<dbReference type="InterPro" id="IPR019734">
    <property type="entry name" value="TPR_rpt"/>
</dbReference>
<proteinExistence type="predicted"/>
<dbReference type="PROSITE" id="PS50005">
    <property type="entry name" value="TPR"/>
    <property type="match status" value="1"/>
</dbReference>
<organism evidence="4 5">
    <name type="scientific">Flavobacterium croceum DSM 17960</name>
    <dbReference type="NCBI Taxonomy" id="1121886"/>
    <lineage>
        <taxon>Bacteria</taxon>
        <taxon>Pseudomonadati</taxon>
        <taxon>Bacteroidota</taxon>
        <taxon>Flavobacteriia</taxon>
        <taxon>Flavobacteriales</taxon>
        <taxon>Flavobacteriaceae</taxon>
        <taxon>Flavobacterium</taxon>
    </lineage>
</organism>
<protein>
    <submittedName>
        <fullName evidence="4">Flp pilus assembly protein TadD</fullName>
    </submittedName>
</protein>
<dbReference type="RefSeq" id="WP_103725784.1">
    <property type="nucleotide sequence ID" value="NZ_PQNY01000006.1"/>
</dbReference>
<gene>
    <name evidence="4" type="ORF">Q361_10673</name>
</gene>
<dbReference type="Pfam" id="PF13181">
    <property type="entry name" value="TPR_8"/>
    <property type="match status" value="1"/>
</dbReference>
<keyword evidence="1" id="KW-0677">Repeat</keyword>
<dbReference type="OrthoDB" id="1149028at2"/>
<evidence type="ECO:0000256" key="1">
    <source>
        <dbReference type="ARBA" id="ARBA00022737"/>
    </source>
</evidence>
<evidence type="ECO:0000313" key="4">
    <source>
        <dbReference type="EMBL" id="POS02011.1"/>
    </source>
</evidence>
<accession>A0A2S4N8I1</accession>
<dbReference type="EMBL" id="PQNY01000006">
    <property type="protein sequence ID" value="POS02011.1"/>
    <property type="molecule type" value="Genomic_DNA"/>
</dbReference>
<dbReference type="SMART" id="SM00028">
    <property type="entry name" value="TPR"/>
    <property type="match status" value="2"/>
</dbReference>
<dbReference type="Pfam" id="PF00515">
    <property type="entry name" value="TPR_1"/>
    <property type="match status" value="1"/>
</dbReference>
<name>A0A2S4N8I1_9FLAO</name>
<dbReference type="Gene3D" id="1.25.40.10">
    <property type="entry name" value="Tetratricopeptide repeat domain"/>
    <property type="match status" value="1"/>
</dbReference>
<keyword evidence="2 3" id="KW-0802">TPR repeat</keyword>
<dbReference type="AlphaFoldDB" id="A0A2S4N8I1"/>
<sequence length="436" mass="49809">MKIKNLIVAGTIMLSVATFAQKDELKTLKKLYAKDFIKGEDLATYKATISKLETLATEEGDKVYTNFYKTMLPFIEMNNLGPNPNPAELMKLLNPTAITNFATGLNATLEYEAKTGKKVYTDDINETVAGIKPALWQMVVAYDGMKKHKETADVLYATYTLDKKEKEKLYYAANYYIQAKENDKALECFQTLKKEGYTGEGTAYYATNKETKKEDLFNTKEERNLFVQSGTHEKPRDEKIPSKKGEIVKNIALILVEKGRTDEAKAAFLEARKENPNDVGLIIEESNMYYRLKDMKKYQELVNEALAKNPNDHELIYNLGVVSAEAGNYADAEKYYNKVIQLKPDYYNAYLNLSDLKLKPDAKIVKEMNALGTSDKDMKRYEVLKADRQKIFNEALPLLEKAYELKPDDEVVKSNLMSVYNFLEMTDKYKALKAKK</sequence>
<dbReference type="Proteomes" id="UP000237056">
    <property type="component" value="Unassembled WGS sequence"/>
</dbReference>
<evidence type="ECO:0000256" key="2">
    <source>
        <dbReference type="ARBA" id="ARBA00022803"/>
    </source>
</evidence>
<dbReference type="PROSITE" id="PS50293">
    <property type="entry name" value="TPR_REGION"/>
    <property type="match status" value="1"/>
</dbReference>
<dbReference type="InterPro" id="IPR051685">
    <property type="entry name" value="Ycf3/AcsC/BcsC/TPR_MFPF"/>
</dbReference>
<evidence type="ECO:0000256" key="3">
    <source>
        <dbReference type="PROSITE-ProRule" id="PRU00339"/>
    </source>
</evidence>
<dbReference type="SUPFAM" id="SSF48452">
    <property type="entry name" value="TPR-like"/>
    <property type="match status" value="1"/>
</dbReference>
<comment type="caution">
    <text evidence="4">The sequence shown here is derived from an EMBL/GenBank/DDBJ whole genome shotgun (WGS) entry which is preliminary data.</text>
</comment>
<dbReference type="InterPro" id="IPR011990">
    <property type="entry name" value="TPR-like_helical_dom_sf"/>
</dbReference>